<dbReference type="Proteomes" id="UP001183607">
    <property type="component" value="Unassembled WGS sequence"/>
</dbReference>
<keyword evidence="1" id="KW-0067">ATP-binding</keyword>
<dbReference type="EMBL" id="JAVRER010000056">
    <property type="protein sequence ID" value="MDT0418872.1"/>
    <property type="molecule type" value="Genomic_DNA"/>
</dbReference>
<dbReference type="SUPFAM" id="SSF52540">
    <property type="entry name" value="P-loop containing nucleoside triphosphate hydrolases"/>
    <property type="match status" value="1"/>
</dbReference>
<organism evidence="1 2">
    <name type="scientific">Streptomyces evansiae</name>
    <dbReference type="NCBI Taxonomy" id="3075535"/>
    <lineage>
        <taxon>Bacteria</taxon>
        <taxon>Bacillati</taxon>
        <taxon>Actinomycetota</taxon>
        <taxon>Actinomycetes</taxon>
        <taxon>Kitasatosporales</taxon>
        <taxon>Streptomycetaceae</taxon>
        <taxon>Streptomyces</taxon>
    </lineage>
</organism>
<proteinExistence type="predicted"/>
<dbReference type="AlphaFoldDB" id="A0ABD5ECE8"/>
<dbReference type="InterPro" id="IPR027417">
    <property type="entry name" value="P-loop_NTPase"/>
</dbReference>
<name>A0ABD5ECE8_9ACTN</name>
<sequence length="889" mass="96683">MKKTTKGSAASALARTRALWARPSAAAPLPVRRAPRDAHPLQLTDVVGHLTLTRGGEVMAWYVAAPVRWSFRSAQDCEALIAAHAARFADLRGRRVHLRVTHRPYGVAQWASDLHASSVGPLPGWEEYLREEQLKVARLPLATKVVYYGVTVGRLTGLGRAAGRLRRGGPAAHLAGLDAEVREVGRIMGGPGMGAAPASAAEMDWLMARSLGLGLPAPLSDRPQPTGFWEETDLPTWTDGIEWTSPAPLSPYLTVSGDRAGERVTRCVSVLALGRLDLPDLPQSGHAPWLQRLDRLPFPYEVSATVRVRESAEASAEILRQLDAVSAQVTHHDEHGLHPPVQLDRQREEGRDIEDEIRSGSDGLTTRTEAWVRIAVSATTPEALRDRIALVQRLYGQHATIEHPRAQYHLAREFVPGEPLATTAYRRRLPVRTLGGSLPAVSASIGDRTGPNLGYTSGTSRRPVMWHPWHSQEVREGSGLTAILGTLGSGKSVLGGTIVYHTLRMGVPWIVMDPSGPLTRLCTVPELRPYSKAIDLLGAEPGTLNPYRLVPDPRSEHYPAEAYAGEEDPHRAARDAYERDMHAARGHRRTLALDVMLALLRPEIATTPQTHLVLSRAVQMADQSQKGSPREIIARLRAMQDSHHDHARDLAGLLEDAAQLPQGQLIFPAVDGDDGHLMRQWRLVVLSLRGLALPSAGSPPAEWSEEERLSVPMLYLASWYAQREIYARDLGSRKGLLLDEAHELQRVSSGRSLLRKTGRDSRKHSLRCLMLTQDGEDVLSAGVANWLDTLFVGRTVGADAQAAALRLLGVEPGAGYEQMLGTLSSSASAGTGGVREQVPREFVMGDRGSGAIERITVSLSHRPALLAALDTTGNPRAAAAANPWTAATR</sequence>
<reference evidence="2" key="1">
    <citation type="submission" date="2023-07" db="EMBL/GenBank/DDBJ databases">
        <title>30 novel species of actinomycetes from the DSMZ collection.</title>
        <authorList>
            <person name="Nouioui I."/>
        </authorList>
    </citation>
    <scope>NUCLEOTIDE SEQUENCE [LARGE SCALE GENOMIC DNA]</scope>
    <source>
        <strain evidence="2">DSM 41982</strain>
    </source>
</reference>
<dbReference type="RefSeq" id="WP_311677577.1">
    <property type="nucleotide sequence ID" value="NZ_JAVRER010000056.1"/>
</dbReference>
<dbReference type="Gene3D" id="3.40.50.300">
    <property type="entry name" value="P-loop containing nucleotide triphosphate hydrolases"/>
    <property type="match status" value="2"/>
</dbReference>
<dbReference type="Pfam" id="PF12846">
    <property type="entry name" value="AAA_10"/>
    <property type="match status" value="1"/>
</dbReference>
<dbReference type="GO" id="GO:0005524">
    <property type="term" value="F:ATP binding"/>
    <property type="evidence" value="ECO:0007669"/>
    <property type="project" value="UniProtKB-KW"/>
</dbReference>
<protein>
    <submittedName>
        <fullName evidence="1">ATP-binding protein</fullName>
    </submittedName>
</protein>
<evidence type="ECO:0000313" key="1">
    <source>
        <dbReference type="EMBL" id="MDT0418872.1"/>
    </source>
</evidence>
<comment type="caution">
    <text evidence="1">The sequence shown here is derived from an EMBL/GenBank/DDBJ whole genome shotgun (WGS) entry which is preliminary data.</text>
</comment>
<accession>A0ABD5ECE8</accession>
<evidence type="ECO:0000313" key="2">
    <source>
        <dbReference type="Proteomes" id="UP001183607"/>
    </source>
</evidence>
<keyword evidence="1" id="KW-0547">Nucleotide-binding</keyword>
<gene>
    <name evidence="1" type="ORF">RM574_25660</name>
</gene>